<name>A0ABT3IHJ9_9BACT</name>
<dbReference type="SUPFAM" id="SSF51126">
    <property type="entry name" value="Pectin lyase-like"/>
    <property type="match status" value="1"/>
</dbReference>
<dbReference type="Pfam" id="PF13229">
    <property type="entry name" value="Beta_helix"/>
    <property type="match status" value="1"/>
</dbReference>
<dbReference type="SMART" id="SM00710">
    <property type="entry name" value="PbH1"/>
    <property type="match status" value="3"/>
</dbReference>
<protein>
    <submittedName>
        <fullName evidence="2">PDZ domain-containing protein</fullName>
    </submittedName>
</protein>
<evidence type="ECO:0000313" key="2">
    <source>
        <dbReference type="EMBL" id="MCW3483419.1"/>
    </source>
</evidence>
<dbReference type="PANTHER" id="PTHR36453">
    <property type="entry name" value="SECRETED PROTEIN-RELATED"/>
    <property type="match status" value="1"/>
</dbReference>
<evidence type="ECO:0000313" key="3">
    <source>
        <dbReference type="Proteomes" id="UP001207742"/>
    </source>
</evidence>
<dbReference type="Proteomes" id="UP001207742">
    <property type="component" value="Unassembled WGS sequence"/>
</dbReference>
<dbReference type="SUPFAM" id="SSF50156">
    <property type="entry name" value="PDZ domain-like"/>
    <property type="match status" value="1"/>
</dbReference>
<gene>
    <name evidence="2" type="ORF">OL497_05925</name>
</gene>
<sequence length="772" mass="86078">MKTIRYFFTGITVLLTLPAILFSQSRIIRVQPGPPKPGHVSGIAAALQQAKQWRQTTPGIPVTLELAPGTYYLDSTLLLTPADSHTTIRTSGNNNVTISGGYPVSVKWTLWKKGIYRAHLAVPFSFHQLYINDKQQVLARYPNYDSNAVHYNGTAADAVSPARVRTWQHPVGGYIHALHKAEWGGYHYRITGVNADATLQTEGGYQNNRQMGMHDQHRFVENILEELDAAHEWFYDASHQTLYYKPPPQLSLSTARVVISRWPEIVAVKGTADHPVQDVSFQGIRFAHAEATFMATREPLLRSDWTIYRGGAILLEGTAGCSIRSCEFDHNGGNAVFVSRYNRHTRISDCYIHDGGGNGICFVGSPDAVRSPLFEYHQSRPFAETDTAWGPLNNHYPDSCMATNNLICRTGRIEKQTAGIQLSMAMNITVSHNTIYDVPRAGINVSEGTWGGHDIGWNDVFNTVLETGDHGAFNSWGRDRWWYPDRQQLDSQAAAHPWMVKQDAIYPTRLHHNRFRCDHGWDIDLDDGSSNYLIYNNVCLNGGLKLREGFYRIVENNILLNNSFHPHVWFTNSHDVFRHNIVSGPYQPIGMHYWGDTIDYNLFPAGTTIQTPTDAHALQGDPLFMAPAAGDYRVKPGSPALQTGFQNFPMDAFGVTSPALKALAQQPPLPVLQQQQTAAGSSVHWKGAVIKNIETLGERSAAGMPDNKGVYVVSVPARFPYALQPGDVILQIGDRKVTNVTTLLQVYATTAPQQPAIRIFRNQGMQTLQYTN</sequence>
<dbReference type="Gene3D" id="2.30.42.10">
    <property type="match status" value="1"/>
</dbReference>
<dbReference type="Gene3D" id="2.160.20.10">
    <property type="entry name" value="Single-stranded right-handed beta-helix, Pectin lyase-like"/>
    <property type="match status" value="1"/>
</dbReference>
<reference evidence="2 3" key="1">
    <citation type="submission" date="2022-10" db="EMBL/GenBank/DDBJ databases">
        <title>Chitinophaga nivalis PC15 sp. nov., isolated from Pyeongchang county, South Korea.</title>
        <authorList>
            <person name="Trinh H.N."/>
        </authorList>
    </citation>
    <scope>NUCLEOTIDE SEQUENCE [LARGE SCALE GENOMIC DNA]</scope>
    <source>
        <strain evidence="2 3">PC14</strain>
    </source>
</reference>
<dbReference type="RefSeq" id="WP_264728735.1">
    <property type="nucleotide sequence ID" value="NZ_JAPDNR010000001.1"/>
</dbReference>
<dbReference type="InterPro" id="IPR011050">
    <property type="entry name" value="Pectin_lyase_fold/virulence"/>
</dbReference>
<accession>A0ABT3IHJ9</accession>
<dbReference type="InterPro" id="IPR036034">
    <property type="entry name" value="PDZ_sf"/>
</dbReference>
<dbReference type="InterPro" id="IPR039448">
    <property type="entry name" value="Beta_helix"/>
</dbReference>
<dbReference type="PANTHER" id="PTHR36453:SF1">
    <property type="entry name" value="RIGHT HANDED BETA HELIX DOMAIN-CONTAINING PROTEIN"/>
    <property type="match status" value="1"/>
</dbReference>
<dbReference type="EMBL" id="JAPDNS010000001">
    <property type="protein sequence ID" value="MCW3483419.1"/>
    <property type="molecule type" value="Genomic_DNA"/>
</dbReference>
<dbReference type="InterPro" id="IPR012334">
    <property type="entry name" value="Pectin_lyas_fold"/>
</dbReference>
<feature type="domain" description="Right handed beta helix" evidence="1">
    <location>
        <begin position="309"/>
        <end position="367"/>
    </location>
</feature>
<keyword evidence="3" id="KW-1185">Reference proteome</keyword>
<dbReference type="InterPro" id="IPR006626">
    <property type="entry name" value="PbH1"/>
</dbReference>
<evidence type="ECO:0000259" key="1">
    <source>
        <dbReference type="Pfam" id="PF13229"/>
    </source>
</evidence>
<comment type="caution">
    <text evidence="2">The sequence shown here is derived from an EMBL/GenBank/DDBJ whole genome shotgun (WGS) entry which is preliminary data.</text>
</comment>
<proteinExistence type="predicted"/>
<organism evidence="2 3">
    <name type="scientific">Chitinophaga nivalis</name>
    <dbReference type="NCBI Taxonomy" id="2991709"/>
    <lineage>
        <taxon>Bacteria</taxon>
        <taxon>Pseudomonadati</taxon>
        <taxon>Bacteroidota</taxon>
        <taxon>Chitinophagia</taxon>
        <taxon>Chitinophagales</taxon>
        <taxon>Chitinophagaceae</taxon>
        <taxon>Chitinophaga</taxon>
    </lineage>
</organism>